<comment type="caution">
    <text evidence="1">The sequence shown here is derived from an EMBL/GenBank/DDBJ whole genome shotgun (WGS) entry which is preliminary data.</text>
</comment>
<accession>A0A6L6X8H5</accession>
<sequence>MRTLDDVLAGAAMPVRTHSTFDVGAALKKLAIDAGRAHTTADTQLAAQAGQRLTVIARWMLNAPHAAHHVDQLARGNPDRPVEEDNLDVEGAAVFASLLHLTGQHPESAQFWWQLAAGAGHRASAYCLHLHHTALGEQREASHWLHQVLYDLGDRLDDAYFEKVEAIARYLYPRPATAAPLTGSLEMEVDRLADDGAPCVIVPRPDRRLAQALREHSRT</sequence>
<gene>
    <name evidence="1" type="ORF">GPA10_37065</name>
</gene>
<organism evidence="1 2">
    <name type="scientific">Streptomyces typhae</name>
    <dbReference type="NCBI Taxonomy" id="2681492"/>
    <lineage>
        <taxon>Bacteria</taxon>
        <taxon>Bacillati</taxon>
        <taxon>Actinomycetota</taxon>
        <taxon>Actinomycetes</taxon>
        <taxon>Kitasatosporales</taxon>
        <taxon>Streptomycetaceae</taxon>
        <taxon>Streptomyces</taxon>
    </lineage>
</organism>
<dbReference type="EMBL" id="WPNZ01000031">
    <property type="protein sequence ID" value="MVO90215.1"/>
    <property type="molecule type" value="Genomic_DNA"/>
</dbReference>
<evidence type="ECO:0000313" key="1">
    <source>
        <dbReference type="EMBL" id="MVO90215.1"/>
    </source>
</evidence>
<dbReference type="Proteomes" id="UP000483802">
    <property type="component" value="Unassembled WGS sequence"/>
</dbReference>
<name>A0A6L6X8H5_9ACTN</name>
<protein>
    <submittedName>
        <fullName evidence="1">Uncharacterized protein</fullName>
    </submittedName>
</protein>
<keyword evidence="2" id="KW-1185">Reference proteome</keyword>
<evidence type="ECO:0000313" key="2">
    <source>
        <dbReference type="Proteomes" id="UP000483802"/>
    </source>
</evidence>
<proteinExistence type="predicted"/>
<reference evidence="1 2" key="1">
    <citation type="submission" date="2019-11" db="EMBL/GenBank/DDBJ databases">
        <title>Streptomyces typhae sp. nov., a novel endophytic actinomycete isolated from the root of cattail pollen (Typha angustifolia L.).</title>
        <authorList>
            <person name="Peng C."/>
        </authorList>
    </citation>
    <scope>NUCLEOTIDE SEQUENCE [LARGE SCALE GENOMIC DNA]</scope>
    <source>
        <strain evidence="2">p1417</strain>
    </source>
</reference>
<dbReference type="AlphaFoldDB" id="A0A6L6X8H5"/>